<protein>
    <submittedName>
        <fullName evidence="1">Uncharacterized protein</fullName>
    </submittedName>
</protein>
<dbReference type="AlphaFoldDB" id="A0A8J3YBQ3"/>
<accession>A0A8J3YBQ3</accession>
<dbReference type="Proteomes" id="UP000652013">
    <property type="component" value="Unassembled WGS sequence"/>
</dbReference>
<dbReference type="EMBL" id="BOOY01000036">
    <property type="protein sequence ID" value="GIJ05806.1"/>
    <property type="molecule type" value="Genomic_DNA"/>
</dbReference>
<gene>
    <name evidence="1" type="ORF">Sya03_51580</name>
</gene>
<evidence type="ECO:0000313" key="1">
    <source>
        <dbReference type="EMBL" id="GIJ05806.1"/>
    </source>
</evidence>
<comment type="caution">
    <text evidence="1">The sequence shown here is derived from an EMBL/GenBank/DDBJ whole genome shotgun (WGS) entry which is preliminary data.</text>
</comment>
<sequence>MLTCITSRSRVSWLYPLAAVAAVGLLGSLPTVGAAFSGTAANPPNTFAAGTVALDANTPTPAVALLTMNDGRPGDAPVTGCIRVTYTGTVPARVRLFAASGGTGLATYLNLTVERGTTTGTTLPDCTGFTPDSATYAAASGVMYSGTLAGLASAHGSHASGLQDPTSGSPTTWTAGTTVTYRFTASIQNDPAAQGLTATPTFWWEARDG</sequence>
<organism evidence="1 2">
    <name type="scientific">Spirilliplanes yamanashiensis</name>
    <dbReference type="NCBI Taxonomy" id="42233"/>
    <lineage>
        <taxon>Bacteria</taxon>
        <taxon>Bacillati</taxon>
        <taxon>Actinomycetota</taxon>
        <taxon>Actinomycetes</taxon>
        <taxon>Micromonosporales</taxon>
        <taxon>Micromonosporaceae</taxon>
        <taxon>Spirilliplanes</taxon>
    </lineage>
</organism>
<dbReference type="RefSeq" id="WP_203940993.1">
    <property type="nucleotide sequence ID" value="NZ_BAAAGJ010000003.1"/>
</dbReference>
<keyword evidence="2" id="KW-1185">Reference proteome</keyword>
<name>A0A8J3YBQ3_9ACTN</name>
<reference evidence="1" key="1">
    <citation type="submission" date="2021-01" db="EMBL/GenBank/DDBJ databases">
        <title>Whole genome shotgun sequence of Spirilliplanes yamanashiensis NBRC 15828.</title>
        <authorList>
            <person name="Komaki H."/>
            <person name="Tamura T."/>
        </authorList>
    </citation>
    <scope>NUCLEOTIDE SEQUENCE</scope>
    <source>
        <strain evidence="1">NBRC 15828</strain>
    </source>
</reference>
<evidence type="ECO:0000313" key="2">
    <source>
        <dbReference type="Proteomes" id="UP000652013"/>
    </source>
</evidence>
<proteinExistence type="predicted"/>